<dbReference type="EMBL" id="PHWZ01000002">
    <property type="protein sequence ID" value="TEY87456.1"/>
    <property type="molecule type" value="Genomic_DNA"/>
</dbReference>
<name>A0A4Y8DK87_9HELO</name>
<keyword evidence="2" id="KW-1185">Reference proteome</keyword>
<protein>
    <submittedName>
        <fullName evidence="1">Uncharacterized protein</fullName>
    </submittedName>
</protein>
<reference evidence="1 2" key="1">
    <citation type="submission" date="2017-11" db="EMBL/GenBank/DDBJ databases">
        <title>Comparative genomics of Botrytis spp.</title>
        <authorList>
            <person name="Valero-Jimenez C.A."/>
            <person name="Tapia P."/>
            <person name="Veloso J."/>
            <person name="Silva-Moreno E."/>
            <person name="Staats M."/>
            <person name="Valdes J.H."/>
            <person name="Van Kan J.A.L."/>
        </authorList>
    </citation>
    <scope>NUCLEOTIDE SEQUENCE [LARGE SCALE GENOMIC DNA]</scope>
    <source>
        <strain evidence="1 2">MUCL2830</strain>
    </source>
</reference>
<organism evidence="1 2">
    <name type="scientific">Botryotinia calthae</name>
    <dbReference type="NCBI Taxonomy" id="38488"/>
    <lineage>
        <taxon>Eukaryota</taxon>
        <taxon>Fungi</taxon>
        <taxon>Dikarya</taxon>
        <taxon>Ascomycota</taxon>
        <taxon>Pezizomycotina</taxon>
        <taxon>Leotiomycetes</taxon>
        <taxon>Helotiales</taxon>
        <taxon>Sclerotiniaceae</taxon>
        <taxon>Botryotinia</taxon>
    </lineage>
</organism>
<sequence length="112" mass="13516">MNWIRDYYQYKWVENPDLRYGFETTAGENSHNALENFCASMLCKRNAECQFNAVRDFLQEVPVAIGSYLYYEYLCEDMDELCFDPRCRDQTHLCRFHIHDDDKIYESKPNDE</sequence>
<evidence type="ECO:0000313" key="2">
    <source>
        <dbReference type="Proteomes" id="UP000297299"/>
    </source>
</evidence>
<dbReference type="Proteomes" id="UP000297299">
    <property type="component" value="Unassembled WGS sequence"/>
</dbReference>
<gene>
    <name evidence="1" type="ORF">BOTCAL_0002g00650</name>
</gene>
<dbReference type="AlphaFoldDB" id="A0A4Y8DK87"/>
<proteinExistence type="predicted"/>
<evidence type="ECO:0000313" key="1">
    <source>
        <dbReference type="EMBL" id="TEY87456.1"/>
    </source>
</evidence>
<dbReference type="OrthoDB" id="3536758at2759"/>
<accession>A0A4Y8DK87</accession>
<comment type="caution">
    <text evidence="1">The sequence shown here is derived from an EMBL/GenBank/DDBJ whole genome shotgun (WGS) entry which is preliminary data.</text>
</comment>